<gene>
    <name evidence="6" type="ORF">SAMN05660236_4386</name>
</gene>
<evidence type="ECO:0000256" key="4">
    <source>
        <dbReference type="ARBA" id="ARBA00022840"/>
    </source>
</evidence>
<dbReference type="InterPro" id="IPR003593">
    <property type="entry name" value="AAA+_ATPase"/>
</dbReference>
<dbReference type="InterPro" id="IPR027417">
    <property type="entry name" value="P-loop_NTPase"/>
</dbReference>
<dbReference type="STRING" id="688867.SAMN05660236_4386"/>
<dbReference type="RefSeq" id="WP_079688918.1">
    <property type="nucleotide sequence ID" value="NZ_FUZU01000003.1"/>
</dbReference>
<evidence type="ECO:0000256" key="1">
    <source>
        <dbReference type="ARBA" id="ARBA00005417"/>
    </source>
</evidence>
<comment type="similarity">
    <text evidence="1">Belongs to the ABC transporter superfamily.</text>
</comment>
<dbReference type="EMBL" id="FUZU01000003">
    <property type="protein sequence ID" value="SKC83171.1"/>
    <property type="molecule type" value="Genomic_DNA"/>
</dbReference>
<organism evidence="6 7">
    <name type="scientific">Ohtaekwangia koreensis</name>
    <dbReference type="NCBI Taxonomy" id="688867"/>
    <lineage>
        <taxon>Bacteria</taxon>
        <taxon>Pseudomonadati</taxon>
        <taxon>Bacteroidota</taxon>
        <taxon>Cytophagia</taxon>
        <taxon>Cytophagales</taxon>
        <taxon>Fulvivirgaceae</taxon>
        <taxon>Ohtaekwangia</taxon>
    </lineage>
</organism>
<protein>
    <submittedName>
        <fullName evidence="6">Manganese/zinc/iron transport system ATP-binding protein</fullName>
    </submittedName>
</protein>
<keyword evidence="2" id="KW-0813">Transport</keyword>
<keyword evidence="4 6" id="KW-0067">ATP-binding</keyword>
<dbReference type="Proteomes" id="UP000190961">
    <property type="component" value="Unassembled WGS sequence"/>
</dbReference>
<evidence type="ECO:0000256" key="3">
    <source>
        <dbReference type="ARBA" id="ARBA00022741"/>
    </source>
</evidence>
<evidence type="ECO:0000313" key="6">
    <source>
        <dbReference type="EMBL" id="SKC83171.1"/>
    </source>
</evidence>
<dbReference type="GO" id="GO:0016887">
    <property type="term" value="F:ATP hydrolysis activity"/>
    <property type="evidence" value="ECO:0007669"/>
    <property type="project" value="InterPro"/>
</dbReference>
<evidence type="ECO:0000313" key="7">
    <source>
        <dbReference type="Proteomes" id="UP000190961"/>
    </source>
</evidence>
<evidence type="ECO:0000256" key="2">
    <source>
        <dbReference type="ARBA" id="ARBA00022448"/>
    </source>
</evidence>
<sequence length="269" mass="30190">MDNENIVYPALEVHDLTVAFDRKPVLWNIDLTLPEGKLVGIVGPNGAGKSTLIKAVMGLLPLSSGYVKLFDQPINDVRKRISYVPQRESVDWDFPASVLDVVLMGRYSKLGLFKRPRKADYDVALDCLKKVGMEAYINRQISQLSGGQQQRTFLARALAQQADIYFMDEPFAGVDAATEKAIINLLRTMTEAKKTVIVVHHDLQSVTQYFDWLLMLNTRLIACGPTSTVFTQQNLQETYGGKLTLLSDVGDLIRRENFPNREGVTRKVL</sequence>
<dbReference type="GO" id="GO:0005524">
    <property type="term" value="F:ATP binding"/>
    <property type="evidence" value="ECO:0007669"/>
    <property type="project" value="UniProtKB-KW"/>
</dbReference>
<name>A0A1T5M4K2_9BACT</name>
<dbReference type="SUPFAM" id="SSF52540">
    <property type="entry name" value="P-loop containing nucleoside triphosphate hydrolases"/>
    <property type="match status" value="1"/>
</dbReference>
<dbReference type="PROSITE" id="PS50893">
    <property type="entry name" value="ABC_TRANSPORTER_2"/>
    <property type="match status" value="1"/>
</dbReference>
<dbReference type="InterPro" id="IPR003439">
    <property type="entry name" value="ABC_transporter-like_ATP-bd"/>
</dbReference>
<dbReference type="InterPro" id="IPR050153">
    <property type="entry name" value="Metal_Ion_Import_ABC"/>
</dbReference>
<dbReference type="Pfam" id="PF00005">
    <property type="entry name" value="ABC_tran"/>
    <property type="match status" value="1"/>
</dbReference>
<accession>A0A1T5M4K2</accession>
<dbReference type="AlphaFoldDB" id="A0A1T5M4K2"/>
<dbReference type="Gene3D" id="3.40.50.300">
    <property type="entry name" value="P-loop containing nucleotide triphosphate hydrolases"/>
    <property type="match status" value="1"/>
</dbReference>
<keyword evidence="7" id="KW-1185">Reference proteome</keyword>
<evidence type="ECO:0000259" key="5">
    <source>
        <dbReference type="PROSITE" id="PS50893"/>
    </source>
</evidence>
<reference evidence="6 7" key="1">
    <citation type="submission" date="2017-02" db="EMBL/GenBank/DDBJ databases">
        <authorList>
            <person name="Peterson S.W."/>
        </authorList>
    </citation>
    <scope>NUCLEOTIDE SEQUENCE [LARGE SCALE GENOMIC DNA]</scope>
    <source>
        <strain evidence="6 7">DSM 25262</strain>
    </source>
</reference>
<keyword evidence="3" id="KW-0547">Nucleotide-binding</keyword>
<feature type="domain" description="ABC transporter" evidence="5">
    <location>
        <begin position="11"/>
        <end position="243"/>
    </location>
</feature>
<dbReference type="CDD" id="cd03235">
    <property type="entry name" value="ABC_Metallic_Cations"/>
    <property type="match status" value="1"/>
</dbReference>
<dbReference type="FunFam" id="3.40.50.300:FF:000134">
    <property type="entry name" value="Iron-enterobactin ABC transporter ATP-binding protein"/>
    <property type="match status" value="1"/>
</dbReference>
<dbReference type="OrthoDB" id="9806726at2"/>
<proteinExistence type="inferred from homology"/>
<dbReference type="PANTHER" id="PTHR42734">
    <property type="entry name" value="METAL TRANSPORT SYSTEM ATP-BINDING PROTEIN TM_0124-RELATED"/>
    <property type="match status" value="1"/>
</dbReference>
<dbReference type="PANTHER" id="PTHR42734:SF5">
    <property type="entry name" value="IRON TRANSPORT SYSTEM ATP-BINDING PROTEIN HI_0361-RELATED"/>
    <property type="match status" value="1"/>
</dbReference>
<dbReference type="SMART" id="SM00382">
    <property type="entry name" value="AAA"/>
    <property type="match status" value="1"/>
</dbReference>